<accession>A0A0L0P1D7</accession>
<dbReference type="AlphaFoldDB" id="A0A0L0P1D7"/>
<proteinExistence type="predicted"/>
<reference evidence="2" key="1">
    <citation type="journal article" date="2015" name="BMC Genomics">
        <title>Draft genome of a commonly misdiagnosed multidrug resistant pathogen Candida auris.</title>
        <authorList>
            <person name="Chatterjee S."/>
            <person name="Alampalli S.V."/>
            <person name="Nageshan R.K."/>
            <person name="Chettiar S.T."/>
            <person name="Joshi S."/>
            <person name="Tatu U.S."/>
        </authorList>
    </citation>
    <scope>NUCLEOTIDE SEQUENCE [LARGE SCALE GENOMIC DNA]</scope>
    <source>
        <strain evidence="2">6684</strain>
    </source>
</reference>
<organism evidence="1 2">
    <name type="scientific">Candidozyma auris</name>
    <name type="common">Yeast</name>
    <name type="synonym">Candida auris</name>
    <dbReference type="NCBI Taxonomy" id="498019"/>
    <lineage>
        <taxon>Eukaryota</taxon>
        <taxon>Fungi</taxon>
        <taxon>Dikarya</taxon>
        <taxon>Ascomycota</taxon>
        <taxon>Saccharomycotina</taxon>
        <taxon>Pichiomycetes</taxon>
        <taxon>Metschnikowiaceae</taxon>
        <taxon>Candidozyma</taxon>
    </lineage>
</organism>
<dbReference type="VEuPathDB" id="FungiDB:QG37_02702"/>
<protein>
    <submittedName>
        <fullName evidence="1">Uncharacterized protein</fullName>
    </submittedName>
</protein>
<evidence type="ECO:0000313" key="1">
    <source>
        <dbReference type="EMBL" id="KNE00167.1"/>
    </source>
</evidence>
<comment type="caution">
    <text evidence="1">The sequence shown here is derived from an EMBL/GenBank/DDBJ whole genome shotgun (WGS) entry which is preliminary data.</text>
</comment>
<sequence length="36" mass="4219">MELDKVELQYNHKRMFFGAFGIATKTEMVVVIQEQS</sequence>
<name>A0A0L0P1D7_CANAR</name>
<dbReference type="Proteomes" id="UP000037122">
    <property type="component" value="Unassembled WGS sequence"/>
</dbReference>
<gene>
    <name evidence="1" type="ORF">QG37_02702</name>
</gene>
<dbReference type="EMBL" id="LGST01000019">
    <property type="protein sequence ID" value="KNE00167.1"/>
    <property type="molecule type" value="Genomic_DNA"/>
</dbReference>
<evidence type="ECO:0000313" key="2">
    <source>
        <dbReference type="Proteomes" id="UP000037122"/>
    </source>
</evidence>